<evidence type="ECO:0000313" key="4">
    <source>
        <dbReference type="EMBL" id="CAK9220445.1"/>
    </source>
</evidence>
<reference evidence="4" key="1">
    <citation type="submission" date="2024-02" db="EMBL/GenBank/DDBJ databases">
        <authorList>
            <consortium name="ELIXIR-Norway"/>
            <consortium name="Elixir Norway"/>
        </authorList>
    </citation>
    <scope>NUCLEOTIDE SEQUENCE</scope>
</reference>
<dbReference type="PANTHER" id="PTHR45873">
    <property type="entry name" value="DNA POLYMERASE ETA"/>
    <property type="match status" value="1"/>
</dbReference>
<sequence length="690" mass="75435">MDETTGYTCVVLHVDLDCFYAAVEHVRLSIPKEQPLAVQQWDGLIAVNYAARAAGIARHERAGEALRKVGILEFVCHHAATRDEKHIFQRFSGICERASIDEAYLDVSDQDRLLAGAIIAERIRSAVRMELGYTCSVGIATNKLLAKIASAKNKPDRQTLIPPRAVPGLMQMLPLRKIKLLGGKLGEEMKQKWGCLTAGDAQQIPQAELMACFGERLGTYAWKAVRGFQADKVQVKQISKSMLAAKSFSATSDLSAVRRWLGILAEELSIRMHRDFEQNHRQPKLLQLYYRSGHFKHSADHSKSVAMPPAVLQLLSLSRSHLSGGGAACQRQGIGQLSGTQGLQRIGAVDMEATEAKQDQQSSVQGTVDDGKDSAGFRAPCTDGVAGAVTERTRALAKVLEEKAFQIFERLDDTFPCSRLALAASGFQELPNQGIQSIQHFFSSGSGQQHSTLVDTKQQTVGLLPKPVEIPVGKPTGILKFLTPNPTVSLSLGEHEVNCGKELHCHFLRSNAEVCSNATSSEFQLHVEASAGNPRAESSSDLHSLNAMPVSLQHKGVLSNQLEDKSRLQSSSNQSEVGEVLEQATMEEATSWNCTLGNSSRQDEVQKPPEDAGHVDLQTVDVEEQRRILEGIYKSQHGPLHGQPAVRPQKKVRGGHESHLSSSKRVRGQQSGTQPNQPSISTFFHTQNKP</sequence>
<proteinExistence type="predicted"/>
<dbReference type="InterPro" id="IPR043128">
    <property type="entry name" value="Rev_trsase/Diguanyl_cyclase"/>
</dbReference>
<dbReference type="InterPro" id="IPR017961">
    <property type="entry name" value="DNA_pol_Y-fam_little_finger"/>
</dbReference>
<dbReference type="Pfam" id="PF00817">
    <property type="entry name" value="IMS"/>
    <property type="match status" value="1"/>
</dbReference>
<feature type="compositionally biased region" description="Basic and acidic residues" evidence="2">
    <location>
        <begin position="601"/>
        <end position="614"/>
    </location>
</feature>
<dbReference type="Gene3D" id="1.10.150.20">
    <property type="entry name" value="5' to 3' exonuclease, C-terminal subdomain"/>
    <property type="match status" value="1"/>
</dbReference>
<feature type="region of interest" description="Disordered" evidence="2">
    <location>
        <begin position="559"/>
        <end position="579"/>
    </location>
</feature>
<dbReference type="PROSITE" id="PS50173">
    <property type="entry name" value="UMUC"/>
    <property type="match status" value="1"/>
</dbReference>
<protein>
    <recommendedName>
        <fullName evidence="1">DNA polymerase eta</fullName>
    </recommendedName>
</protein>
<dbReference type="SUPFAM" id="SSF100879">
    <property type="entry name" value="Lesion bypass DNA polymerase (Y-family), little finger domain"/>
    <property type="match status" value="1"/>
</dbReference>
<dbReference type="InterPro" id="IPR043502">
    <property type="entry name" value="DNA/RNA_pol_sf"/>
</dbReference>
<dbReference type="PIRSF" id="PIRSF036603">
    <property type="entry name" value="DPol_eta"/>
    <property type="match status" value="1"/>
</dbReference>
<dbReference type="Pfam" id="PF11799">
    <property type="entry name" value="IMS_C"/>
    <property type="match status" value="1"/>
</dbReference>
<dbReference type="InterPro" id="IPR036775">
    <property type="entry name" value="DNA_pol_Y-fam_lit_finger_sf"/>
</dbReference>
<gene>
    <name evidence="4" type="ORF">CSSPTR1EN2_LOCUS15460</name>
</gene>
<dbReference type="Proteomes" id="UP001497512">
    <property type="component" value="Chromosome 3"/>
</dbReference>
<feature type="compositionally biased region" description="Polar residues" evidence="2">
    <location>
        <begin position="668"/>
        <end position="690"/>
    </location>
</feature>
<dbReference type="Gene3D" id="3.30.70.270">
    <property type="match status" value="1"/>
</dbReference>
<feature type="domain" description="UmuC" evidence="3">
    <location>
        <begin position="11"/>
        <end position="182"/>
    </location>
</feature>
<dbReference type="Pfam" id="PF21704">
    <property type="entry name" value="POLH-Rev1_HhH"/>
    <property type="match status" value="1"/>
</dbReference>
<keyword evidence="5" id="KW-1185">Reference proteome</keyword>
<dbReference type="Gene3D" id="3.30.1490.100">
    <property type="entry name" value="DNA polymerase, Y-family, little finger domain"/>
    <property type="match status" value="1"/>
</dbReference>
<evidence type="ECO:0000256" key="2">
    <source>
        <dbReference type="SAM" id="MobiDB-lite"/>
    </source>
</evidence>
<dbReference type="InterPro" id="IPR052230">
    <property type="entry name" value="DNA_polymerase_eta"/>
</dbReference>
<dbReference type="InterPro" id="IPR001126">
    <property type="entry name" value="UmuC"/>
</dbReference>
<evidence type="ECO:0000256" key="1">
    <source>
        <dbReference type="ARBA" id="ARBA00044975"/>
    </source>
</evidence>
<feature type="region of interest" description="Disordered" evidence="2">
    <location>
        <begin position="595"/>
        <end position="620"/>
    </location>
</feature>
<evidence type="ECO:0000259" key="3">
    <source>
        <dbReference type="PROSITE" id="PS50173"/>
    </source>
</evidence>
<name>A0ABP0UG55_9BRYO</name>
<dbReference type="Gene3D" id="3.40.1170.60">
    <property type="match status" value="1"/>
</dbReference>
<feature type="region of interest" description="Disordered" evidence="2">
    <location>
        <begin position="632"/>
        <end position="690"/>
    </location>
</feature>
<evidence type="ECO:0000313" key="5">
    <source>
        <dbReference type="Proteomes" id="UP001497512"/>
    </source>
</evidence>
<dbReference type="SUPFAM" id="SSF56672">
    <property type="entry name" value="DNA/RNA polymerases"/>
    <property type="match status" value="1"/>
</dbReference>
<dbReference type="PANTHER" id="PTHR45873:SF5">
    <property type="entry name" value="UMUC DOMAIN-CONTAINING PROTEIN"/>
    <property type="match status" value="1"/>
</dbReference>
<feature type="region of interest" description="Disordered" evidence="2">
    <location>
        <begin position="355"/>
        <end position="374"/>
    </location>
</feature>
<accession>A0ABP0UG55</accession>
<dbReference type="EMBL" id="OZ019895">
    <property type="protein sequence ID" value="CAK9220445.1"/>
    <property type="molecule type" value="Genomic_DNA"/>
</dbReference>
<organism evidence="4 5">
    <name type="scientific">Sphagnum troendelagicum</name>
    <dbReference type="NCBI Taxonomy" id="128251"/>
    <lineage>
        <taxon>Eukaryota</taxon>
        <taxon>Viridiplantae</taxon>
        <taxon>Streptophyta</taxon>
        <taxon>Embryophyta</taxon>
        <taxon>Bryophyta</taxon>
        <taxon>Sphagnophytina</taxon>
        <taxon>Sphagnopsida</taxon>
        <taxon>Sphagnales</taxon>
        <taxon>Sphagnaceae</taxon>
        <taxon>Sphagnum</taxon>
    </lineage>
</organism>